<dbReference type="Proteomes" id="UP000448867">
    <property type="component" value="Unassembled WGS sequence"/>
</dbReference>
<dbReference type="EMBL" id="WKKI01000001">
    <property type="protein sequence ID" value="MRX70752.1"/>
    <property type="molecule type" value="Genomic_DNA"/>
</dbReference>
<dbReference type="GO" id="GO:0008483">
    <property type="term" value="F:transaminase activity"/>
    <property type="evidence" value="ECO:0007669"/>
    <property type="project" value="UniProtKB-KW"/>
</dbReference>
<accession>A0A7X2IWI1</accession>
<keyword evidence="2" id="KW-1185">Reference proteome</keyword>
<reference evidence="1 2" key="1">
    <citation type="submission" date="2019-11" db="EMBL/GenBank/DDBJ databases">
        <title>Bacillus lacus genome.</title>
        <authorList>
            <person name="Allen C.J."/>
            <person name="Newman J.D."/>
        </authorList>
    </citation>
    <scope>NUCLEOTIDE SEQUENCE [LARGE SCALE GENOMIC DNA]</scope>
    <source>
        <strain evidence="1 2">KCTC 33946</strain>
    </source>
</reference>
<proteinExistence type="predicted"/>
<dbReference type="AlphaFoldDB" id="A0A7X2IWI1"/>
<gene>
    <name evidence="1" type="ORF">GJU40_01040</name>
</gene>
<name>A0A7X2IWI1_9BACI</name>
<keyword evidence="1" id="KW-0032">Aminotransferase</keyword>
<evidence type="ECO:0000313" key="1">
    <source>
        <dbReference type="EMBL" id="MRX70752.1"/>
    </source>
</evidence>
<sequence>MLADKLKTMTEGRNSFYEEEITYLKSADYNQDAMQVELGYDRFKGCYIERVNKETEELQEEANSTLLDASIHEIALHKQDFYYLESDWFQLLGVNGFSLEVDDVFGHYSALLGLQLPKKAGSYLKEFLTGSLGEDQLAYSAMFNDREGLWEINLQYNVMDGFQSEQSIGELVKMLYLLLFNLVAGWERAK</sequence>
<evidence type="ECO:0000313" key="2">
    <source>
        <dbReference type="Proteomes" id="UP000448867"/>
    </source>
</evidence>
<keyword evidence="1" id="KW-0808">Transferase</keyword>
<organism evidence="1 2">
    <name type="scientific">Metabacillus lacus</name>
    <dbReference type="NCBI Taxonomy" id="1983721"/>
    <lineage>
        <taxon>Bacteria</taxon>
        <taxon>Bacillati</taxon>
        <taxon>Bacillota</taxon>
        <taxon>Bacilli</taxon>
        <taxon>Bacillales</taxon>
        <taxon>Bacillaceae</taxon>
        <taxon>Metabacillus</taxon>
    </lineage>
</organism>
<comment type="caution">
    <text evidence="1">The sequence shown here is derived from an EMBL/GenBank/DDBJ whole genome shotgun (WGS) entry which is preliminary data.</text>
</comment>
<protein>
    <submittedName>
        <fullName evidence="1">Branched-chain amino acid aminotransferase</fullName>
    </submittedName>
</protein>
<dbReference type="RefSeq" id="WP_154305874.1">
    <property type="nucleotide sequence ID" value="NZ_WKKI01000001.1"/>
</dbReference>
<dbReference type="OrthoDB" id="2436979at2"/>